<keyword evidence="2" id="KW-0547">Nucleotide-binding</keyword>
<evidence type="ECO:0000256" key="4">
    <source>
        <dbReference type="ARBA" id="ARBA00022840"/>
    </source>
</evidence>
<evidence type="ECO:0000256" key="5">
    <source>
        <dbReference type="SAM" id="MobiDB-lite"/>
    </source>
</evidence>
<evidence type="ECO:0000259" key="6">
    <source>
        <dbReference type="PROSITE" id="PS50222"/>
    </source>
</evidence>
<keyword evidence="3" id="KW-0106">Calcium</keyword>
<dbReference type="InterPro" id="IPR005654">
    <property type="entry name" value="ATPase_AFG1-like"/>
</dbReference>
<dbReference type="PANTHER" id="PTHR12169:SF6">
    <property type="entry name" value="AFG1-LIKE ATPASE"/>
    <property type="match status" value="1"/>
</dbReference>
<dbReference type="NCBIfam" id="NF040713">
    <property type="entry name" value="ZapE"/>
    <property type="match status" value="1"/>
</dbReference>
<name>A0AA36IIE5_9DINO</name>
<evidence type="ECO:0000256" key="2">
    <source>
        <dbReference type="ARBA" id="ARBA00022741"/>
    </source>
</evidence>
<evidence type="ECO:0000256" key="3">
    <source>
        <dbReference type="ARBA" id="ARBA00022837"/>
    </source>
</evidence>
<dbReference type="InterPro" id="IPR018247">
    <property type="entry name" value="EF_Hand_1_Ca_BS"/>
</dbReference>
<dbReference type="Proteomes" id="UP001178507">
    <property type="component" value="Unassembled WGS sequence"/>
</dbReference>
<comment type="caution">
    <text evidence="7">The sequence shown here is derived from an EMBL/GenBank/DDBJ whole genome shotgun (WGS) entry which is preliminary data.</text>
</comment>
<comment type="similarity">
    <text evidence="1">Belongs to the AFG1 ATPase family.</text>
</comment>
<dbReference type="GO" id="GO:0005509">
    <property type="term" value="F:calcium ion binding"/>
    <property type="evidence" value="ECO:0007669"/>
    <property type="project" value="InterPro"/>
</dbReference>
<dbReference type="PROSITE" id="PS00018">
    <property type="entry name" value="EF_HAND_1"/>
    <property type="match status" value="1"/>
</dbReference>
<dbReference type="AlphaFoldDB" id="A0AA36IIE5"/>
<dbReference type="EMBL" id="CAUJNA010001602">
    <property type="protein sequence ID" value="CAJ1387905.1"/>
    <property type="molecule type" value="Genomic_DNA"/>
</dbReference>
<reference evidence="7" key="1">
    <citation type="submission" date="2023-08" db="EMBL/GenBank/DDBJ databases">
        <authorList>
            <person name="Chen Y."/>
            <person name="Shah S."/>
            <person name="Dougan E. K."/>
            <person name="Thang M."/>
            <person name="Chan C."/>
        </authorList>
    </citation>
    <scope>NUCLEOTIDE SEQUENCE</scope>
</reference>
<feature type="compositionally biased region" description="Low complexity" evidence="5">
    <location>
        <begin position="63"/>
        <end position="74"/>
    </location>
</feature>
<dbReference type="PANTHER" id="PTHR12169">
    <property type="entry name" value="ATPASE N2B"/>
    <property type="match status" value="1"/>
</dbReference>
<dbReference type="GO" id="GO:0005739">
    <property type="term" value="C:mitochondrion"/>
    <property type="evidence" value="ECO:0007669"/>
    <property type="project" value="TreeGrafter"/>
</dbReference>
<accession>A0AA36IIE5</accession>
<dbReference type="Gene3D" id="1.10.238.10">
    <property type="entry name" value="EF-hand"/>
    <property type="match status" value="1"/>
</dbReference>
<gene>
    <name evidence="7" type="ORF">EVOR1521_LOCUS13881</name>
</gene>
<proteinExistence type="inferred from homology"/>
<organism evidence="7 8">
    <name type="scientific">Effrenium voratum</name>
    <dbReference type="NCBI Taxonomy" id="2562239"/>
    <lineage>
        <taxon>Eukaryota</taxon>
        <taxon>Sar</taxon>
        <taxon>Alveolata</taxon>
        <taxon>Dinophyceae</taxon>
        <taxon>Suessiales</taxon>
        <taxon>Symbiodiniaceae</taxon>
        <taxon>Effrenium</taxon>
    </lineage>
</organism>
<keyword evidence="4" id="KW-0067">ATP-binding</keyword>
<dbReference type="SUPFAM" id="SSF47473">
    <property type="entry name" value="EF-hand"/>
    <property type="match status" value="1"/>
</dbReference>
<dbReference type="GO" id="GO:0016887">
    <property type="term" value="F:ATP hydrolysis activity"/>
    <property type="evidence" value="ECO:0007669"/>
    <property type="project" value="InterPro"/>
</dbReference>
<dbReference type="PROSITE" id="PS51257">
    <property type="entry name" value="PROKAR_LIPOPROTEIN"/>
    <property type="match status" value="1"/>
</dbReference>
<evidence type="ECO:0000256" key="1">
    <source>
        <dbReference type="ARBA" id="ARBA00010322"/>
    </source>
</evidence>
<dbReference type="InterPro" id="IPR011992">
    <property type="entry name" value="EF-hand-dom_pair"/>
</dbReference>
<keyword evidence="8" id="KW-1185">Reference proteome</keyword>
<dbReference type="Gene3D" id="3.40.50.300">
    <property type="entry name" value="P-loop containing nucleotide triphosphate hydrolases"/>
    <property type="match status" value="1"/>
</dbReference>
<evidence type="ECO:0000313" key="8">
    <source>
        <dbReference type="Proteomes" id="UP001178507"/>
    </source>
</evidence>
<feature type="domain" description="EF-hand" evidence="6">
    <location>
        <begin position="446"/>
        <end position="481"/>
    </location>
</feature>
<sequence length="541" mass="61001">MRAFAVQRRWNSSPPLSGGCLEKYGELKTKGEIQEDPRQEVCMKMLDDLAKQLEGYSPKMTRAPKAAPPKASSGGLFGGLFGGSKPSTPKPQADAPAILQPVPGQKGLYLWGGTGTGKTFMMNMFYDKVKVSGKKRIHFHEWMIDVHSRLHKKQKGSSSNTNSTADDLVEQVAADMIKEAWLLCFDEFQVTHISDAIIMKRIFSVLFELGAVVVATSNRPPKDLYLNGLNRPLFTPFIPMLEAFCQVHDIGAEVDYRMCSIRDDEDDRVYISPNGPDEKKLLEAKFAKICGGHVRFGVQVETQGRRIVVPRVAENSDVAWFHFSDLCDKPLGAADYLALGQAFHTIFVADIPRLTMQERDQVRRFITLIDTLYESHAKLICAADLDPISLFHVTEEERKTSVADEIFAWDRTVSRLMEMQSAAYLSAASRALSADQFLGQYKLKSLSDQDFKDLWRRYDQDDNGVLDMEEFQILLGDLMELQVGHRNISEELFQVCLEDLHSHGQTVTFQDFQRYLGDFATIETVIQEHLRPATAPQRAMA</sequence>
<dbReference type="InterPro" id="IPR002048">
    <property type="entry name" value="EF_hand_dom"/>
</dbReference>
<dbReference type="InterPro" id="IPR027417">
    <property type="entry name" value="P-loop_NTPase"/>
</dbReference>
<dbReference type="GO" id="GO:0005524">
    <property type="term" value="F:ATP binding"/>
    <property type="evidence" value="ECO:0007669"/>
    <property type="project" value="UniProtKB-KW"/>
</dbReference>
<dbReference type="Pfam" id="PF03969">
    <property type="entry name" value="AFG1_ATPase"/>
    <property type="match status" value="1"/>
</dbReference>
<protein>
    <recommendedName>
        <fullName evidence="6">EF-hand domain-containing protein</fullName>
    </recommendedName>
</protein>
<dbReference type="SUPFAM" id="SSF52540">
    <property type="entry name" value="P-loop containing nucleoside triphosphate hydrolases"/>
    <property type="match status" value="1"/>
</dbReference>
<evidence type="ECO:0000313" key="7">
    <source>
        <dbReference type="EMBL" id="CAJ1387905.1"/>
    </source>
</evidence>
<dbReference type="PROSITE" id="PS50222">
    <property type="entry name" value="EF_HAND_2"/>
    <property type="match status" value="1"/>
</dbReference>
<feature type="region of interest" description="Disordered" evidence="5">
    <location>
        <begin position="60"/>
        <end position="98"/>
    </location>
</feature>